<accession>A0A4V2YYK1</accession>
<reference evidence="2 3" key="1">
    <citation type="submission" date="2019-03" db="EMBL/GenBank/DDBJ databases">
        <title>Draft genome sequences of novel Actinobacteria.</title>
        <authorList>
            <person name="Sahin N."/>
            <person name="Ay H."/>
            <person name="Saygin H."/>
        </authorList>
    </citation>
    <scope>NUCLEOTIDE SEQUENCE [LARGE SCALE GENOMIC DNA]</scope>
    <source>
        <strain evidence="2 3">H3C3</strain>
    </source>
</reference>
<sequence>MGTVNKAHVGIRRAIGIGALGASMVFIGQMAASAENASAPAAPSEPSWCHQDDMSVTIKPGGAGAGHRYADLVLANDSDNTCSLQSYVSLRLLDAKGKPLPTRVVHLPGKPKLVTLEPFERAVTRMDWSVVPTGDEPVDRPCQPTAASLDVDLPHSTPEPGWNVVAWNYGPVCNKGTINISPILAG</sequence>
<evidence type="ECO:0000259" key="1">
    <source>
        <dbReference type="Pfam" id="PF14016"/>
    </source>
</evidence>
<dbReference type="Proteomes" id="UP000294513">
    <property type="component" value="Unassembled WGS sequence"/>
</dbReference>
<evidence type="ECO:0000313" key="2">
    <source>
        <dbReference type="EMBL" id="TDD93447.1"/>
    </source>
</evidence>
<gene>
    <name evidence="2" type="ORF">E1298_09505</name>
</gene>
<protein>
    <submittedName>
        <fullName evidence="2">DUF4232 domain-containing protein</fullName>
    </submittedName>
</protein>
<dbReference type="EMBL" id="SMKU01000031">
    <property type="protein sequence ID" value="TDD93447.1"/>
    <property type="molecule type" value="Genomic_DNA"/>
</dbReference>
<proteinExistence type="predicted"/>
<name>A0A4V2YYK1_9ACTN</name>
<dbReference type="RefSeq" id="WP_131891266.1">
    <property type="nucleotide sequence ID" value="NZ_SMKU01000031.1"/>
</dbReference>
<organism evidence="2 3">
    <name type="scientific">Actinomadura rubrisoli</name>
    <dbReference type="NCBI Taxonomy" id="2530368"/>
    <lineage>
        <taxon>Bacteria</taxon>
        <taxon>Bacillati</taxon>
        <taxon>Actinomycetota</taxon>
        <taxon>Actinomycetes</taxon>
        <taxon>Streptosporangiales</taxon>
        <taxon>Thermomonosporaceae</taxon>
        <taxon>Actinomadura</taxon>
    </lineage>
</organism>
<dbReference type="InterPro" id="IPR025326">
    <property type="entry name" value="DUF4232"/>
</dbReference>
<evidence type="ECO:0000313" key="3">
    <source>
        <dbReference type="Proteomes" id="UP000294513"/>
    </source>
</evidence>
<comment type="caution">
    <text evidence="2">The sequence shown here is derived from an EMBL/GenBank/DDBJ whole genome shotgun (WGS) entry which is preliminary data.</text>
</comment>
<dbReference type="AlphaFoldDB" id="A0A4V2YYK1"/>
<feature type="domain" description="DUF4232" evidence="1">
    <location>
        <begin position="49"/>
        <end position="182"/>
    </location>
</feature>
<dbReference type="Pfam" id="PF14016">
    <property type="entry name" value="DUF4232"/>
    <property type="match status" value="1"/>
</dbReference>
<dbReference type="OrthoDB" id="485007at2"/>
<keyword evidence="3" id="KW-1185">Reference proteome</keyword>